<dbReference type="InterPro" id="IPR001360">
    <property type="entry name" value="Glyco_hydro_1"/>
</dbReference>
<dbReference type="SUPFAM" id="SSF51445">
    <property type="entry name" value="(Trans)glycosidases"/>
    <property type="match status" value="1"/>
</dbReference>
<dbReference type="PANTHER" id="PTHR10353">
    <property type="entry name" value="GLYCOSYL HYDROLASE"/>
    <property type="match status" value="1"/>
</dbReference>
<dbReference type="FunFam" id="3.20.20.80:FF:000004">
    <property type="entry name" value="Beta-glucosidase 6-phospho-beta-glucosidase"/>
    <property type="match status" value="1"/>
</dbReference>
<keyword evidence="2 8" id="KW-0378">Hydrolase</keyword>
<evidence type="ECO:0000256" key="4">
    <source>
        <dbReference type="ARBA" id="ARBA00031448"/>
    </source>
</evidence>
<dbReference type="GO" id="GO:0008422">
    <property type="term" value="F:beta-glucosidase activity"/>
    <property type="evidence" value="ECO:0007669"/>
    <property type="project" value="TreeGrafter"/>
</dbReference>
<dbReference type="InterPro" id="IPR033132">
    <property type="entry name" value="GH_1_N_CS"/>
</dbReference>
<protein>
    <recommendedName>
        <fullName evidence="6">Amygdalase</fullName>
    </recommendedName>
    <alternativeName>
        <fullName evidence="4">Cellobiase</fullName>
    </alternativeName>
    <alternativeName>
        <fullName evidence="5">Gentiobiase</fullName>
    </alternativeName>
</protein>
<dbReference type="Proteomes" id="UP000516384">
    <property type="component" value="Chromosome"/>
</dbReference>
<comment type="similarity">
    <text evidence="1 7">Belongs to the glycosyl hydrolase 1 family.</text>
</comment>
<proteinExistence type="inferred from homology"/>
<reference evidence="8 9" key="1">
    <citation type="submission" date="2020-09" db="EMBL/GenBank/DDBJ databases">
        <title>Characterization of Paenibacillus peoriae strain ZF390 with broad-spectrum antimicrobial activity as a potential biocontrol agent.</title>
        <authorList>
            <person name="Li L."/>
            <person name="Zhao Y."/>
            <person name="Li B."/>
            <person name="Xie X."/>
        </authorList>
    </citation>
    <scope>NUCLEOTIDE SEQUENCE [LARGE SCALE GENOMIC DNA]</scope>
    <source>
        <strain evidence="8 9">ZF390</strain>
    </source>
</reference>
<evidence type="ECO:0000256" key="3">
    <source>
        <dbReference type="ARBA" id="ARBA00023295"/>
    </source>
</evidence>
<dbReference type="Pfam" id="PF00232">
    <property type="entry name" value="Glyco_hydro_1"/>
    <property type="match status" value="1"/>
</dbReference>
<evidence type="ECO:0000256" key="7">
    <source>
        <dbReference type="RuleBase" id="RU003690"/>
    </source>
</evidence>
<accession>A0A7H0YEL2</accession>
<dbReference type="PANTHER" id="PTHR10353:SF122">
    <property type="entry name" value="6-PHOSPHO-BETA-GLUCOSIDASE ASCB-RELATED"/>
    <property type="match status" value="1"/>
</dbReference>
<organism evidence="8 9">
    <name type="scientific">Paenibacillus peoriae</name>
    <dbReference type="NCBI Taxonomy" id="59893"/>
    <lineage>
        <taxon>Bacteria</taxon>
        <taxon>Bacillati</taxon>
        <taxon>Bacillota</taxon>
        <taxon>Bacilli</taxon>
        <taxon>Bacillales</taxon>
        <taxon>Paenibacillaceae</taxon>
        <taxon>Paenibacillus</taxon>
    </lineage>
</organism>
<dbReference type="PRINTS" id="PR00131">
    <property type="entry name" value="GLHYDRLASE1"/>
</dbReference>
<dbReference type="RefSeq" id="WP_134902163.1">
    <property type="nucleotide sequence ID" value="NZ_CP061172.1"/>
</dbReference>
<dbReference type="GO" id="GO:0005829">
    <property type="term" value="C:cytosol"/>
    <property type="evidence" value="ECO:0007669"/>
    <property type="project" value="TreeGrafter"/>
</dbReference>
<sequence>MTAQIAKSFPENFLWGGAIAANQAEGAWNEDGKGPAISDAFRGGIVGGTFDDTIDENKYYASHEAIDFYHRYKEDIALFAEMGMKCFRTSIAWSRIFPNGDDAEPNEKGLQFYDDLFDELLKYGIEPVITISHFELPLNLIRKYEGWKSRELIGFYVKYAEVVFKRYKNKVKYWMNFNEINHFHTIPLAAGGIVVQDDEHKLPTIYQASHHVFVASALATKLCHEIIPGAMMGAMLSLSPIYPNTCNPDDVFEAYELRRRSLFYSDVILRGCYPSYAKRIWKEHNIMVQMEPGDEQLLREHTADYLGFSYYRSTTHKAGMPILGNTGGIMGLDNPYLEKTPWGWPIDPKGFRYVCNEMYDRYQKPLFVVENGYGSHDEILEDGSIHDPERVDYLNKHLIQLHEAIEDGCEVLGYTWWGPIDIVSAGTGEMKKRYGFIYVDKNNDGTGTLERRKKNSFYWYQKIIESNGEVLFEQNKGI</sequence>
<name>A0A7H0YEL2_9BACL</name>
<keyword evidence="3" id="KW-0326">Glycosidase</keyword>
<dbReference type="Gene3D" id="3.20.20.80">
    <property type="entry name" value="Glycosidases"/>
    <property type="match status" value="1"/>
</dbReference>
<gene>
    <name evidence="8" type="ORF">IAQ67_11165</name>
</gene>
<evidence type="ECO:0000256" key="1">
    <source>
        <dbReference type="ARBA" id="ARBA00010838"/>
    </source>
</evidence>
<evidence type="ECO:0000313" key="9">
    <source>
        <dbReference type="Proteomes" id="UP000516384"/>
    </source>
</evidence>
<evidence type="ECO:0000256" key="5">
    <source>
        <dbReference type="ARBA" id="ARBA00032194"/>
    </source>
</evidence>
<dbReference type="PROSITE" id="PS00653">
    <property type="entry name" value="GLYCOSYL_HYDROL_F1_2"/>
    <property type="match status" value="1"/>
</dbReference>
<dbReference type="EMBL" id="CP061172">
    <property type="protein sequence ID" value="QNR69520.1"/>
    <property type="molecule type" value="Genomic_DNA"/>
</dbReference>
<evidence type="ECO:0000313" key="8">
    <source>
        <dbReference type="EMBL" id="QNR69520.1"/>
    </source>
</evidence>
<evidence type="ECO:0000256" key="2">
    <source>
        <dbReference type="ARBA" id="ARBA00022801"/>
    </source>
</evidence>
<dbReference type="GO" id="GO:0016052">
    <property type="term" value="P:carbohydrate catabolic process"/>
    <property type="evidence" value="ECO:0007669"/>
    <property type="project" value="TreeGrafter"/>
</dbReference>
<evidence type="ECO:0000256" key="6">
    <source>
        <dbReference type="ARBA" id="ARBA00079432"/>
    </source>
</evidence>
<dbReference type="InterPro" id="IPR017853">
    <property type="entry name" value="GH"/>
</dbReference>
<dbReference type="AlphaFoldDB" id="A0A7H0YEL2"/>